<dbReference type="PANTHER" id="PTHR23502:SF132">
    <property type="entry name" value="POLYAMINE TRANSPORTER 2-RELATED"/>
    <property type="match status" value="1"/>
</dbReference>
<evidence type="ECO:0000256" key="8">
    <source>
        <dbReference type="RuleBase" id="RU365088"/>
    </source>
</evidence>
<evidence type="ECO:0000256" key="5">
    <source>
        <dbReference type="ARBA" id="ARBA00022692"/>
    </source>
</evidence>
<gene>
    <name evidence="10" type="ORF">FVF75_08350</name>
</gene>
<protein>
    <recommendedName>
        <fullName evidence="8">Bcr/CflA family efflux transporter</fullName>
    </recommendedName>
</protein>
<organism evidence="10 11">
    <name type="scientific">Maritimibacter fusiformis</name>
    <dbReference type="NCBI Taxonomy" id="2603819"/>
    <lineage>
        <taxon>Bacteria</taxon>
        <taxon>Pseudomonadati</taxon>
        <taxon>Pseudomonadota</taxon>
        <taxon>Alphaproteobacteria</taxon>
        <taxon>Rhodobacterales</taxon>
        <taxon>Roseobacteraceae</taxon>
        <taxon>Maritimibacter</taxon>
    </lineage>
</organism>
<name>A0A5D0RJP4_9RHOB</name>
<evidence type="ECO:0000256" key="2">
    <source>
        <dbReference type="ARBA" id="ARBA00006236"/>
    </source>
</evidence>
<comment type="subcellular location">
    <subcellularLocation>
        <location evidence="8">Cell inner membrane</location>
        <topology evidence="8">Multi-pass membrane protein</topology>
    </subcellularLocation>
    <subcellularLocation>
        <location evidence="1">Cell membrane</location>
        <topology evidence="1">Multi-pass membrane protein</topology>
    </subcellularLocation>
</comment>
<evidence type="ECO:0000313" key="10">
    <source>
        <dbReference type="EMBL" id="TYB81820.1"/>
    </source>
</evidence>
<sequence>MPPSLLRTAVILALLSMVGPFAIDMFLPAMPQIAADFAVPETAVQNTITFYFLAFGVAQLIYGPWADMAGRKRPIYVGLIIFAIGSAAASVAGSIETLIAARFVQGLGGAAVMVVPRAIIRDMYTGPEATRLMALIMLVISVSPMLAPLAGAGVVALGGWRAVFAVLTGAALLCLSLAALAQPETLHPDKRVPVNLRALMAGARVLFRAPVFLGLTFIGAFGMASFFVFISFAPFVYVEEFGLTPTGFSLYFAVNALGFFGASQLAGPLSTRFGPQRVMLWGTIGFAGFTGLLLVFAFAGLAGLAVITACLFFGNAFMGLVIPTSMVIALDDHGDIAGLASSLGGTLQMLVGGVMVVIAGPFFDGTAQPMIAMIAICAWVALGLALITLRRVPSPA</sequence>
<comment type="similarity">
    <text evidence="2 8">Belongs to the major facilitator superfamily. Bcr/CmlA family.</text>
</comment>
<feature type="transmembrane region" description="Helical" evidence="8">
    <location>
        <begin position="369"/>
        <end position="389"/>
    </location>
</feature>
<evidence type="ECO:0000313" key="11">
    <source>
        <dbReference type="Proteomes" id="UP000322080"/>
    </source>
</evidence>
<dbReference type="AlphaFoldDB" id="A0A5D0RJP4"/>
<dbReference type="RefSeq" id="WP_148377519.1">
    <property type="nucleotide sequence ID" value="NZ_VSIY01000005.1"/>
</dbReference>
<feature type="transmembrane region" description="Helical" evidence="8">
    <location>
        <begin position="305"/>
        <end position="330"/>
    </location>
</feature>
<dbReference type="Gene3D" id="1.20.1720.10">
    <property type="entry name" value="Multidrug resistance protein D"/>
    <property type="match status" value="1"/>
</dbReference>
<dbReference type="EMBL" id="VSIY01000005">
    <property type="protein sequence ID" value="TYB81820.1"/>
    <property type="molecule type" value="Genomic_DNA"/>
</dbReference>
<accession>A0A5D0RJP4</accession>
<dbReference type="GO" id="GO:0015385">
    <property type="term" value="F:sodium:proton antiporter activity"/>
    <property type="evidence" value="ECO:0007669"/>
    <property type="project" value="TreeGrafter"/>
</dbReference>
<dbReference type="GO" id="GO:0042910">
    <property type="term" value="F:xenobiotic transmembrane transporter activity"/>
    <property type="evidence" value="ECO:0007669"/>
    <property type="project" value="InterPro"/>
</dbReference>
<dbReference type="GO" id="GO:1990961">
    <property type="term" value="P:xenobiotic detoxification by transmembrane export across the plasma membrane"/>
    <property type="evidence" value="ECO:0007669"/>
    <property type="project" value="InterPro"/>
</dbReference>
<feature type="transmembrane region" description="Helical" evidence="8">
    <location>
        <begin position="278"/>
        <end position="299"/>
    </location>
</feature>
<dbReference type="CDD" id="cd17320">
    <property type="entry name" value="MFS_MdfA_MDR_like"/>
    <property type="match status" value="1"/>
</dbReference>
<feature type="transmembrane region" description="Helical" evidence="8">
    <location>
        <begin position="162"/>
        <end position="181"/>
    </location>
</feature>
<keyword evidence="5 8" id="KW-0812">Transmembrane</keyword>
<dbReference type="PROSITE" id="PS50850">
    <property type="entry name" value="MFS"/>
    <property type="match status" value="1"/>
</dbReference>
<keyword evidence="7 8" id="KW-0472">Membrane</keyword>
<comment type="caution">
    <text evidence="8">Lacks conserved residue(s) required for the propagation of feature annotation.</text>
</comment>
<feature type="transmembrane region" description="Helical" evidence="8">
    <location>
        <begin position="248"/>
        <end position="266"/>
    </location>
</feature>
<dbReference type="InterPro" id="IPR020846">
    <property type="entry name" value="MFS_dom"/>
</dbReference>
<dbReference type="PANTHER" id="PTHR23502">
    <property type="entry name" value="MAJOR FACILITATOR SUPERFAMILY"/>
    <property type="match status" value="1"/>
</dbReference>
<feature type="transmembrane region" description="Helical" evidence="8">
    <location>
        <begin position="99"/>
        <end position="120"/>
    </location>
</feature>
<dbReference type="Proteomes" id="UP000322080">
    <property type="component" value="Unassembled WGS sequence"/>
</dbReference>
<dbReference type="InterPro" id="IPR036259">
    <property type="entry name" value="MFS_trans_sf"/>
</dbReference>
<feature type="transmembrane region" description="Helical" evidence="8">
    <location>
        <begin position="205"/>
        <end position="236"/>
    </location>
</feature>
<feature type="transmembrane region" description="Helical" evidence="8">
    <location>
        <begin position="132"/>
        <end position="156"/>
    </location>
</feature>
<dbReference type="InterPro" id="IPR011701">
    <property type="entry name" value="MFS"/>
</dbReference>
<keyword evidence="6 8" id="KW-1133">Transmembrane helix</keyword>
<feature type="transmembrane region" description="Helical" evidence="8">
    <location>
        <begin position="342"/>
        <end position="363"/>
    </location>
</feature>
<evidence type="ECO:0000256" key="6">
    <source>
        <dbReference type="ARBA" id="ARBA00022989"/>
    </source>
</evidence>
<keyword evidence="8" id="KW-0997">Cell inner membrane</keyword>
<proteinExistence type="inferred from homology"/>
<dbReference type="Pfam" id="PF07690">
    <property type="entry name" value="MFS_1"/>
    <property type="match status" value="1"/>
</dbReference>
<keyword evidence="3 8" id="KW-0813">Transport</keyword>
<reference evidence="10 11" key="1">
    <citation type="submission" date="2019-08" db="EMBL/GenBank/DDBJ databases">
        <title>Identification of a novel species of the genus Boseongicola.</title>
        <authorList>
            <person name="Zhang X.-Q."/>
        </authorList>
    </citation>
    <scope>NUCLEOTIDE SEQUENCE [LARGE SCALE GENOMIC DNA]</scope>
    <source>
        <strain evidence="10 11">HY14</strain>
    </source>
</reference>
<evidence type="ECO:0000259" key="9">
    <source>
        <dbReference type="PROSITE" id="PS50850"/>
    </source>
</evidence>
<feature type="transmembrane region" description="Helical" evidence="8">
    <location>
        <begin position="44"/>
        <end position="63"/>
    </location>
</feature>
<dbReference type="InterPro" id="IPR004812">
    <property type="entry name" value="Efflux_drug-R_Bcr/CmlA"/>
</dbReference>
<comment type="caution">
    <text evidence="10">The sequence shown here is derived from an EMBL/GenBank/DDBJ whole genome shotgun (WGS) entry which is preliminary data.</text>
</comment>
<evidence type="ECO:0000256" key="1">
    <source>
        <dbReference type="ARBA" id="ARBA00004651"/>
    </source>
</evidence>
<dbReference type="SUPFAM" id="SSF103473">
    <property type="entry name" value="MFS general substrate transporter"/>
    <property type="match status" value="1"/>
</dbReference>
<evidence type="ECO:0000256" key="3">
    <source>
        <dbReference type="ARBA" id="ARBA00022448"/>
    </source>
</evidence>
<evidence type="ECO:0000256" key="7">
    <source>
        <dbReference type="ARBA" id="ARBA00023136"/>
    </source>
</evidence>
<keyword evidence="4" id="KW-1003">Cell membrane</keyword>
<dbReference type="GO" id="GO:0005886">
    <property type="term" value="C:plasma membrane"/>
    <property type="evidence" value="ECO:0007669"/>
    <property type="project" value="UniProtKB-SubCell"/>
</dbReference>
<keyword evidence="11" id="KW-1185">Reference proteome</keyword>
<dbReference type="NCBIfam" id="TIGR00710">
    <property type="entry name" value="efflux_Bcr_CflA"/>
    <property type="match status" value="1"/>
</dbReference>
<evidence type="ECO:0000256" key="4">
    <source>
        <dbReference type="ARBA" id="ARBA00022475"/>
    </source>
</evidence>
<feature type="domain" description="Major facilitator superfamily (MFS) profile" evidence="9">
    <location>
        <begin position="8"/>
        <end position="393"/>
    </location>
</feature>
<feature type="transmembrane region" description="Helical" evidence="8">
    <location>
        <begin position="75"/>
        <end position="93"/>
    </location>
</feature>